<dbReference type="RefSeq" id="WP_301812856.1">
    <property type="nucleotide sequence ID" value="NZ_JAUJZH010000018.1"/>
</dbReference>
<name>A0ABT8S8J9_9BURK</name>
<dbReference type="Proteomes" id="UP001169027">
    <property type="component" value="Unassembled WGS sequence"/>
</dbReference>
<evidence type="ECO:0000313" key="1">
    <source>
        <dbReference type="EMBL" id="MDO1535145.1"/>
    </source>
</evidence>
<proteinExistence type="predicted"/>
<organism evidence="1 2">
    <name type="scientific">Variovorax ginsengisoli</name>
    <dbReference type="NCBI Taxonomy" id="363844"/>
    <lineage>
        <taxon>Bacteria</taxon>
        <taxon>Pseudomonadati</taxon>
        <taxon>Pseudomonadota</taxon>
        <taxon>Betaproteobacteria</taxon>
        <taxon>Burkholderiales</taxon>
        <taxon>Comamonadaceae</taxon>
        <taxon>Variovorax</taxon>
    </lineage>
</organism>
<reference evidence="1" key="1">
    <citation type="submission" date="2023-06" db="EMBL/GenBank/DDBJ databases">
        <authorList>
            <person name="Jiang Y."/>
            <person name="Liu Q."/>
        </authorList>
    </citation>
    <scope>NUCLEOTIDE SEQUENCE</scope>
    <source>
        <strain evidence="1">CGMCC 1.12090</strain>
    </source>
</reference>
<comment type="caution">
    <text evidence="1">The sequence shown here is derived from an EMBL/GenBank/DDBJ whole genome shotgun (WGS) entry which is preliminary data.</text>
</comment>
<evidence type="ECO:0000313" key="2">
    <source>
        <dbReference type="Proteomes" id="UP001169027"/>
    </source>
</evidence>
<dbReference type="EMBL" id="JAUKVY010000018">
    <property type="protein sequence ID" value="MDO1535145.1"/>
    <property type="molecule type" value="Genomic_DNA"/>
</dbReference>
<sequence length="93" mass="9870">MPMEFLRQVAEEKLPFTVFAPSDIDKLRVLRAAGLVTAFIPPAEELRSGAEMQKAAQVLAITAKGIAALQGRLDDADLLAPSGSEDAGSAKYL</sequence>
<accession>A0ABT8S8J9</accession>
<keyword evidence="2" id="KW-1185">Reference proteome</keyword>
<protein>
    <submittedName>
        <fullName evidence="1">Uncharacterized protein</fullName>
    </submittedName>
</protein>
<gene>
    <name evidence="1" type="ORF">Q2T77_22885</name>
</gene>